<dbReference type="GO" id="GO:0071004">
    <property type="term" value="C:U2-type prespliceosome"/>
    <property type="evidence" value="ECO:0007669"/>
    <property type="project" value="TreeGrafter"/>
</dbReference>
<accession>A0A2G2V4E7</accession>
<protein>
    <recommendedName>
        <fullName evidence="1">FF domain-containing protein</fullName>
    </recommendedName>
</protein>
<dbReference type="PANTHER" id="PTHR11864:SF0">
    <property type="entry name" value="PRP40 PRE-MRNA PROCESSING FACTOR 40 HOMOLOG A (YEAST)"/>
    <property type="match status" value="1"/>
</dbReference>
<dbReference type="AlphaFoldDB" id="A0A2G2V4E7"/>
<evidence type="ECO:0000313" key="2">
    <source>
        <dbReference type="EMBL" id="PHT27829.1"/>
    </source>
</evidence>
<dbReference type="InterPro" id="IPR036020">
    <property type="entry name" value="WW_dom_sf"/>
</dbReference>
<dbReference type="PROSITE" id="PS51676">
    <property type="entry name" value="FF"/>
    <property type="match status" value="1"/>
</dbReference>
<comment type="caution">
    <text evidence="2">The sequence shown here is derived from an EMBL/GenBank/DDBJ whole genome shotgun (WGS) entry which is preliminary data.</text>
</comment>
<dbReference type="Proteomes" id="UP000224567">
    <property type="component" value="Unassembled WGS sequence"/>
</dbReference>
<dbReference type="Pfam" id="PF01846">
    <property type="entry name" value="FF"/>
    <property type="match status" value="1"/>
</dbReference>
<sequence>MIMNVVHDNQTENGCSGPSWFGMLVTARALARVVTEIDSSKKSITVVYEFQTYYYNKVTRTSKWRMPDEVKVMLDLNPISEATTTQDALVYGDGFPLENREKDAAITEIRGATPSNEKTVELGQLVYERKTEAKSAFKTLLESANIGSDCTWDQVISIFEHDERFKAVERAKDREELFKIMWRNLRKRPVASGRKFRTA</sequence>
<proteinExistence type="predicted"/>
<dbReference type="SMART" id="SM00441">
    <property type="entry name" value="FF"/>
    <property type="match status" value="1"/>
</dbReference>
<dbReference type="GO" id="GO:0003723">
    <property type="term" value="F:RNA binding"/>
    <property type="evidence" value="ECO:0007669"/>
    <property type="project" value="TreeGrafter"/>
</dbReference>
<dbReference type="Gene3D" id="1.10.10.440">
    <property type="entry name" value="FF domain"/>
    <property type="match status" value="1"/>
</dbReference>
<dbReference type="OrthoDB" id="187617at2759"/>
<dbReference type="InterPro" id="IPR039726">
    <property type="entry name" value="Prp40-like"/>
</dbReference>
<dbReference type="EMBL" id="MLFT02000307">
    <property type="protein sequence ID" value="PHT27829.1"/>
    <property type="molecule type" value="Genomic_DNA"/>
</dbReference>
<gene>
    <name evidence="2" type="ORF">CQW23_32574</name>
</gene>
<dbReference type="InterPro" id="IPR002713">
    <property type="entry name" value="FF_domain"/>
</dbReference>
<feature type="domain" description="FF" evidence="1">
    <location>
        <begin position="130"/>
        <end position="184"/>
    </location>
</feature>
<reference evidence="2 3" key="1">
    <citation type="journal article" date="2017" name="Genome Biol.">
        <title>New reference genome sequences of hot pepper reveal the massive evolution of plant disease-resistance genes by retroduplication.</title>
        <authorList>
            <person name="Kim S."/>
            <person name="Park J."/>
            <person name="Yeom S.I."/>
            <person name="Kim Y.M."/>
            <person name="Seo E."/>
            <person name="Kim K.T."/>
            <person name="Kim M.S."/>
            <person name="Lee J.M."/>
            <person name="Cheong K."/>
            <person name="Shin H.S."/>
            <person name="Kim S.B."/>
            <person name="Han K."/>
            <person name="Lee J."/>
            <person name="Park M."/>
            <person name="Lee H.A."/>
            <person name="Lee H.Y."/>
            <person name="Lee Y."/>
            <person name="Oh S."/>
            <person name="Lee J.H."/>
            <person name="Choi E."/>
            <person name="Choi E."/>
            <person name="Lee S.E."/>
            <person name="Jeon J."/>
            <person name="Kim H."/>
            <person name="Choi G."/>
            <person name="Song H."/>
            <person name="Lee J."/>
            <person name="Lee S.C."/>
            <person name="Kwon J.K."/>
            <person name="Lee H.Y."/>
            <person name="Koo N."/>
            <person name="Hong Y."/>
            <person name="Kim R.W."/>
            <person name="Kang W.H."/>
            <person name="Huh J.H."/>
            <person name="Kang B.C."/>
            <person name="Yang T.J."/>
            <person name="Lee Y.H."/>
            <person name="Bennetzen J.L."/>
            <person name="Choi D."/>
        </authorList>
    </citation>
    <scope>NUCLEOTIDE SEQUENCE [LARGE SCALE GENOMIC DNA]</scope>
    <source>
        <strain evidence="3">cv. PBC81</strain>
    </source>
</reference>
<reference evidence="3" key="2">
    <citation type="journal article" date="2017" name="J. Anim. Genet.">
        <title>Multiple reference genome sequences of hot pepper reveal the massive evolution of plant disease resistance genes by retroduplication.</title>
        <authorList>
            <person name="Kim S."/>
            <person name="Park J."/>
            <person name="Yeom S.-I."/>
            <person name="Kim Y.-M."/>
            <person name="Seo E."/>
            <person name="Kim K.-T."/>
            <person name="Kim M.-S."/>
            <person name="Lee J.M."/>
            <person name="Cheong K."/>
            <person name="Shin H.-S."/>
            <person name="Kim S.-B."/>
            <person name="Han K."/>
            <person name="Lee J."/>
            <person name="Park M."/>
            <person name="Lee H.-A."/>
            <person name="Lee H.-Y."/>
            <person name="Lee Y."/>
            <person name="Oh S."/>
            <person name="Lee J.H."/>
            <person name="Choi E."/>
            <person name="Choi E."/>
            <person name="Lee S.E."/>
            <person name="Jeon J."/>
            <person name="Kim H."/>
            <person name="Choi G."/>
            <person name="Song H."/>
            <person name="Lee J."/>
            <person name="Lee S.-C."/>
            <person name="Kwon J.-K."/>
            <person name="Lee H.-Y."/>
            <person name="Koo N."/>
            <person name="Hong Y."/>
            <person name="Kim R.W."/>
            <person name="Kang W.-H."/>
            <person name="Huh J.H."/>
            <person name="Kang B.-C."/>
            <person name="Yang T.-J."/>
            <person name="Lee Y.-H."/>
            <person name="Bennetzen J.L."/>
            <person name="Choi D."/>
        </authorList>
    </citation>
    <scope>NUCLEOTIDE SEQUENCE [LARGE SCALE GENOMIC DNA]</scope>
    <source>
        <strain evidence="3">cv. PBC81</strain>
    </source>
</reference>
<dbReference type="SUPFAM" id="SSF51045">
    <property type="entry name" value="WW domain"/>
    <property type="match status" value="1"/>
</dbReference>
<dbReference type="Gene3D" id="2.20.70.10">
    <property type="match status" value="1"/>
</dbReference>
<dbReference type="SUPFAM" id="SSF81698">
    <property type="entry name" value="FF domain"/>
    <property type="match status" value="1"/>
</dbReference>
<dbReference type="GO" id="GO:0045292">
    <property type="term" value="P:mRNA cis splicing, via spliceosome"/>
    <property type="evidence" value="ECO:0007669"/>
    <property type="project" value="InterPro"/>
</dbReference>
<organism evidence="2 3">
    <name type="scientific">Capsicum baccatum</name>
    <name type="common">Peruvian pepper</name>
    <dbReference type="NCBI Taxonomy" id="33114"/>
    <lineage>
        <taxon>Eukaryota</taxon>
        <taxon>Viridiplantae</taxon>
        <taxon>Streptophyta</taxon>
        <taxon>Embryophyta</taxon>
        <taxon>Tracheophyta</taxon>
        <taxon>Spermatophyta</taxon>
        <taxon>Magnoliopsida</taxon>
        <taxon>eudicotyledons</taxon>
        <taxon>Gunneridae</taxon>
        <taxon>Pentapetalae</taxon>
        <taxon>asterids</taxon>
        <taxon>lamiids</taxon>
        <taxon>Solanales</taxon>
        <taxon>Solanaceae</taxon>
        <taxon>Solanoideae</taxon>
        <taxon>Capsiceae</taxon>
        <taxon>Capsicum</taxon>
    </lineage>
</organism>
<dbReference type="PANTHER" id="PTHR11864">
    <property type="entry name" value="PRE-MRNA-PROCESSING PROTEIN PRP40"/>
    <property type="match status" value="1"/>
</dbReference>
<dbReference type="InterPro" id="IPR036517">
    <property type="entry name" value="FF_domain_sf"/>
</dbReference>
<name>A0A2G2V4E7_CAPBA</name>
<evidence type="ECO:0000259" key="1">
    <source>
        <dbReference type="PROSITE" id="PS51676"/>
    </source>
</evidence>
<keyword evidence="3" id="KW-1185">Reference proteome</keyword>
<dbReference type="STRING" id="33114.A0A2G2V4E7"/>
<evidence type="ECO:0000313" key="3">
    <source>
        <dbReference type="Proteomes" id="UP000224567"/>
    </source>
</evidence>
<dbReference type="GO" id="GO:0005685">
    <property type="term" value="C:U1 snRNP"/>
    <property type="evidence" value="ECO:0007669"/>
    <property type="project" value="TreeGrafter"/>
</dbReference>